<dbReference type="AlphaFoldDB" id="A0A9Q3BED8"/>
<dbReference type="EMBL" id="AVOT02000550">
    <property type="protein sequence ID" value="MBW0463425.1"/>
    <property type="molecule type" value="Genomic_DNA"/>
</dbReference>
<sequence>MLSLTHTCEKIESKVTFLNQPDDNSISFTTKKFKDLRIQVQNLENSTGYNAGLFPEKLGKNHKSRRELKEDIQSSINNISLNNEFRRQSTPILEKNEFNLKNDSHDTISSNAEVETACNLKGITRLEE</sequence>
<evidence type="ECO:0000313" key="2">
    <source>
        <dbReference type="Proteomes" id="UP000765509"/>
    </source>
</evidence>
<evidence type="ECO:0000313" key="1">
    <source>
        <dbReference type="EMBL" id="MBW0463425.1"/>
    </source>
</evidence>
<gene>
    <name evidence="1" type="ORF">O181_003140</name>
</gene>
<proteinExistence type="predicted"/>
<comment type="caution">
    <text evidence="1">The sequence shown here is derived from an EMBL/GenBank/DDBJ whole genome shotgun (WGS) entry which is preliminary data.</text>
</comment>
<keyword evidence="2" id="KW-1185">Reference proteome</keyword>
<organism evidence="1 2">
    <name type="scientific">Austropuccinia psidii MF-1</name>
    <dbReference type="NCBI Taxonomy" id="1389203"/>
    <lineage>
        <taxon>Eukaryota</taxon>
        <taxon>Fungi</taxon>
        <taxon>Dikarya</taxon>
        <taxon>Basidiomycota</taxon>
        <taxon>Pucciniomycotina</taxon>
        <taxon>Pucciniomycetes</taxon>
        <taxon>Pucciniales</taxon>
        <taxon>Sphaerophragmiaceae</taxon>
        <taxon>Austropuccinia</taxon>
    </lineage>
</organism>
<reference evidence="1" key="1">
    <citation type="submission" date="2021-03" db="EMBL/GenBank/DDBJ databases">
        <title>Draft genome sequence of rust myrtle Austropuccinia psidii MF-1, a brazilian biotype.</title>
        <authorList>
            <person name="Quecine M.C."/>
            <person name="Pachon D.M.R."/>
            <person name="Bonatelli M.L."/>
            <person name="Correr F.H."/>
            <person name="Franceschini L.M."/>
            <person name="Leite T.F."/>
            <person name="Margarido G.R.A."/>
            <person name="Almeida C.A."/>
            <person name="Ferrarezi J.A."/>
            <person name="Labate C.A."/>
        </authorList>
    </citation>
    <scope>NUCLEOTIDE SEQUENCE</scope>
    <source>
        <strain evidence="1">MF-1</strain>
    </source>
</reference>
<accession>A0A9Q3BED8</accession>
<protein>
    <submittedName>
        <fullName evidence="1">Uncharacterized protein</fullName>
    </submittedName>
</protein>
<dbReference type="Proteomes" id="UP000765509">
    <property type="component" value="Unassembled WGS sequence"/>
</dbReference>
<name>A0A9Q3BED8_9BASI</name>